<evidence type="ECO:0000259" key="5">
    <source>
        <dbReference type="PROSITE" id="PS51006"/>
    </source>
</evidence>
<dbReference type="PROSITE" id="PS51006">
    <property type="entry name" value="PABS_2"/>
    <property type="match status" value="1"/>
</dbReference>
<evidence type="ECO:0000256" key="4">
    <source>
        <dbReference type="PROSITE-ProRule" id="PRU00354"/>
    </source>
</evidence>
<dbReference type="PANTHER" id="PTHR43317:SF1">
    <property type="entry name" value="THERMOSPERMINE SYNTHASE ACAULIS5"/>
    <property type="match status" value="1"/>
</dbReference>
<evidence type="ECO:0000256" key="1">
    <source>
        <dbReference type="ARBA" id="ARBA00007867"/>
    </source>
</evidence>
<dbReference type="InterPro" id="IPR030374">
    <property type="entry name" value="PABS"/>
</dbReference>
<keyword evidence="3 4" id="KW-0620">Polyamine biosynthesis</keyword>
<dbReference type="CDD" id="cd02440">
    <property type="entry name" value="AdoMet_MTases"/>
    <property type="match status" value="1"/>
</dbReference>
<organism evidence="6 7">
    <name type="scientific">Duganella violaceipulchra</name>
    <dbReference type="NCBI Taxonomy" id="2849652"/>
    <lineage>
        <taxon>Bacteria</taxon>
        <taxon>Pseudomonadati</taxon>
        <taxon>Pseudomonadota</taxon>
        <taxon>Betaproteobacteria</taxon>
        <taxon>Burkholderiales</taxon>
        <taxon>Oxalobacteraceae</taxon>
        <taxon>Telluria group</taxon>
        <taxon>Duganella</taxon>
    </lineage>
</organism>
<comment type="similarity">
    <text evidence="1">Belongs to the spermidine/spermine synthase family.</text>
</comment>
<comment type="caution">
    <text evidence="6">The sequence shown here is derived from an EMBL/GenBank/DDBJ whole genome shotgun (WGS) entry which is preliminary data.</text>
</comment>
<sequence length="261" mass="28745">MPATLLQHGACPADTDYHAAPPLPAGECPQPCFEQLLKESKGRPFVFNEGNVRSLHFEEKYIQSAMWVSAPTVLALSYTRVMMNFRQFIASPRHILMIGLGGGSLAKYCYRHLPSARITVVEIDTDVIALRDQFMIPPDNERFQVVHADGADFVATAPPDVDVLLLDGFDAHGQPAELSSAGFYQNCRQLLTPDGMLVANLSRDGSHFWNLMTRLLAEFGDHMWQSDVPGSNNCVIFAGNSSRHATLPVAYAEQHQETASG</sequence>
<keyword evidence="7" id="KW-1185">Reference proteome</keyword>
<evidence type="ECO:0000313" key="7">
    <source>
        <dbReference type="Proteomes" id="UP001162889"/>
    </source>
</evidence>
<accession>A0ABT1GR47</accession>
<dbReference type="SUPFAM" id="SSF53335">
    <property type="entry name" value="S-adenosyl-L-methionine-dependent methyltransferases"/>
    <property type="match status" value="1"/>
</dbReference>
<dbReference type="RefSeq" id="WP_229224830.1">
    <property type="nucleotide sequence ID" value="NZ_JAHTGR010000007.1"/>
</dbReference>
<feature type="domain" description="PABS" evidence="5">
    <location>
        <begin position="91"/>
        <end position="243"/>
    </location>
</feature>
<dbReference type="EMBL" id="JALJZU010000011">
    <property type="protein sequence ID" value="MCP2011305.1"/>
    <property type="molecule type" value="Genomic_DNA"/>
</dbReference>
<dbReference type="GO" id="GO:0004766">
    <property type="term" value="F:spermidine synthase activity"/>
    <property type="evidence" value="ECO:0007669"/>
    <property type="project" value="UniProtKB-EC"/>
</dbReference>
<evidence type="ECO:0000313" key="6">
    <source>
        <dbReference type="EMBL" id="MCP2011305.1"/>
    </source>
</evidence>
<dbReference type="InterPro" id="IPR029063">
    <property type="entry name" value="SAM-dependent_MTases_sf"/>
</dbReference>
<dbReference type="Gene3D" id="3.40.50.150">
    <property type="entry name" value="Vaccinia Virus protein VP39"/>
    <property type="match status" value="1"/>
</dbReference>
<dbReference type="PANTHER" id="PTHR43317">
    <property type="entry name" value="THERMOSPERMINE SYNTHASE ACAULIS5"/>
    <property type="match status" value="1"/>
</dbReference>
<feature type="active site" description="Proton acceptor" evidence="4">
    <location>
        <position position="167"/>
    </location>
</feature>
<gene>
    <name evidence="6" type="ORF">L1274_005054</name>
</gene>
<reference evidence="6" key="1">
    <citation type="submission" date="2022-03" db="EMBL/GenBank/DDBJ databases">
        <title>Genome Encyclopedia of Bacteria and Archaea VI: Functional Genomics of Type Strains.</title>
        <authorList>
            <person name="Whitman W."/>
        </authorList>
    </citation>
    <scope>NUCLEOTIDE SEQUENCE</scope>
    <source>
        <strain evidence="6">HSC-15S17</strain>
    </source>
</reference>
<dbReference type="Pfam" id="PF01564">
    <property type="entry name" value="Spermine_synth"/>
    <property type="match status" value="1"/>
</dbReference>
<dbReference type="NCBIfam" id="NF037959">
    <property type="entry name" value="MFS_SpdSyn"/>
    <property type="match status" value="1"/>
</dbReference>
<dbReference type="Proteomes" id="UP001162889">
    <property type="component" value="Unassembled WGS sequence"/>
</dbReference>
<protein>
    <submittedName>
        <fullName evidence="6">Spermidine synthase</fullName>
        <ecNumber evidence="6">2.5.1.16</ecNumber>
    </submittedName>
</protein>
<evidence type="ECO:0000256" key="2">
    <source>
        <dbReference type="ARBA" id="ARBA00022679"/>
    </source>
</evidence>
<evidence type="ECO:0000256" key="3">
    <source>
        <dbReference type="ARBA" id="ARBA00023115"/>
    </source>
</evidence>
<name>A0ABT1GR47_9BURK</name>
<proteinExistence type="inferred from homology"/>
<dbReference type="EC" id="2.5.1.16" evidence="6"/>
<keyword evidence="2 4" id="KW-0808">Transferase</keyword>